<name>A0A397TIU2_9GLOM</name>
<sequence>MEYPNATYGDRSDEEIVKERLQYLDSKLGQGDGTHERVPPEKEREHLSELKTLASEHAREQKGITKGSTAAIAQSALGKYASAMGTEIGVPGVNVQGSTNFADHPVDEEKLLHELKEEAKHRERYEDITQGTIDRSPAAQVQSSADKLEKVIKQYKEFF</sequence>
<feature type="compositionally biased region" description="Polar residues" evidence="1">
    <location>
        <begin position="129"/>
        <end position="145"/>
    </location>
</feature>
<feature type="compositionally biased region" description="Basic and acidic residues" evidence="1">
    <location>
        <begin position="33"/>
        <end position="46"/>
    </location>
</feature>
<protein>
    <submittedName>
        <fullName evidence="2">Uncharacterized protein</fullName>
    </submittedName>
</protein>
<accession>A0A397TIU2</accession>
<dbReference type="Proteomes" id="UP000265703">
    <property type="component" value="Unassembled WGS sequence"/>
</dbReference>
<keyword evidence="3" id="KW-1185">Reference proteome</keyword>
<feature type="region of interest" description="Disordered" evidence="1">
    <location>
        <begin position="25"/>
        <end position="46"/>
    </location>
</feature>
<dbReference type="OrthoDB" id="2447010at2759"/>
<proteinExistence type="predicted"/>
<feature type="region of interest" description="Disordered" evidence="1">
    <location>
        <begin position="124"/>
        <end position="146"/>
    </location>
</feature>
<dbReference type="AlphaFoldDB" id="A0A397TIU2"/>
<gene>
    <name evidence="2" type="ORF">C1645_750721</name>
</gene>
<evidence type="ECO:0000313" key="3">
    <source>
        <dbReference type="Proteomes" id="UP000265703"/>
    </source>
</evidence>
<organism evidence="2 3">
    <name type="scientific">Glomus cerebriforme</name>
    <dbReference type="NCBI Taxonomy" id="658196"/>
    <lineage>
        <taxon>Eukaryota</taxon>
        <taxon>Fungi</taxon>
        <taxon>Fungi incertae sedis</taxon>
        <taxon>Mucoromycota</taxon>
        <taxon>Glomeromycotina</taxon>
        <taxon>Glomeromycetes</taxon>
        <taxon>Glomerales</taxon>
        <taxon>Glomeraceae</taxon>
        <taxon>Glomus</taxon>
    </lineage>
</organism>
<reference evidence="2 3" key="1">
    <citation type="submission" date="2018-06" db="EMBL/GenBank/DDBJ databases">
        <title>Comparative genomics reveals the genomic features of Rhizophagus irregularis, R. cerebriforme, R. diaphanum and Gigaspora rosea, and their symbiotic lifestyle signature.</title>
        <authorList>
            <person name="Morin E."/>
            <person name="San Clemente H."/>
            <person name="Chen E.C.H."/>
            <person name="De La Providencia I."/>
            <person name="Hainaut M."/>
            <person name="Kuo A."/>
            <person name="Kohler A."/>
            <person name="Murat C."/>
            <person name="Tang N."/>
            <person name="Roy S."/>
            <person name="Loubradou J."/>
            <person name="Henrissat B."/>
            <person name="Grigoriev I.V."/>
            <person name="Corradi N."/>
            <person name="Roux C."/>
            <person name="Martin F.M."/>
        </authorList>
    </citation>
    <scope>NUCLEOTIDE SEQUENCE [LARGE SCALE GENOMIC DNA]</scope>
    <source>
        <strain evidence="2 3">DAOM 227022</strain>
    </source>
</reference>
<evidence type="ECO:0000313" key="2">
    <source>
        <dbReference type="EMBL" id="RIA98143.1"/>
    </source>
</evidence>
<comment type="caution">
    <text evidence="2">The sequence shown here is derived from an EMBL/GenBank/DDBJ whole genome shotgun (WGS) entry which is preliminary data.</text>
</comment>
<dbReference type="EMBL" id="QKYT01000020">
    <property type="protein sequence ID" value="RIA98143.1"/>
    <property type="molecule type" value="Genomic_DNA"/>
</dbReference>
<evidence type="ECO:0000256" key="1">
    <source>
        <dbReference type="SAM" id="MobiDB-lite"/>
    </source>
</evidence>